<keyword evidence="1" id="KW-0472">Membrane</keyword>
<organism evidence="2 3">
    <name type="scientific">Pradoshia eiseniae</name>
    <dbReference type="NCBI Taxonomy" id="2064768"/>
    <lineage>
        <taxon>Bacteria</taxon>
        <taxon>Bacillati</taxon>
        <taxon>Bacillota</taxon>
        <taxon>Bacilli</taxon>
        <taxon>Bacillales</taxon>
        <taxon>Bacillaceae</taxon>
        <taxon>Pradoshia</taxon>
    </lineage>
</organism>
<feature type="transmembrane region" description="Helical" evidence="1">
    <location>
        <begin position="34"/>
        <end position="55"/>
    </location>
</feature>
<gene>
    <name evidence="2" type="ORF">CYL18_15175</name>
</gene>
<proteinExistence type="predicted"/>
<dbReference type="AlphaFoldDB" id="A0A2S7MXA1"/>
<dbReference type="RefSeq" id="WP_104850368.1">
    <property type="nucleotide sequence ID" value="NZ_PKOZ01000011.1"/>
</dbReference>
<comment type="caution">
    <text evidence="2">The sequence shown here is derived from an EMBL/GenBank/DDBJ whole genome shotgun (WGS) entry which is preliminary data.</text>
</comment>
<keyword evidence="1" id="KW-1133">Transmembrane helix</keyword>
<reference evidence="2 3" key="1">
    <citation type="submission" date="2017-12" db="EMBL/GenBank/DDBJ databases">
        <title>Taxonomic description and draft genome of Pradoshia cofamensis Gen. nov., sp. nov., a thermotolerant bacillale isolated from anterior gut of earthworm Eisenia fetida.</title>
        <authorList>
            <person name="Saha T."/>
            <person name="Chakraborty R."/>
        </authorList>
    </citation>
    <scope>NUCLEOTIDE SEQUENCE [LARGE SCALE GENOMIC DNA]</scope>
    <source>
        <strain evidence="2 3">EAG3</strain>
    </source>
</reference>
<evidence type="ECO:0000256" key="1">
    <source>
        <dbReference type="SAM" id="Phobius"/>
    </source>
</evidence>
<name>A0A2S7MXA1_9BACI</name>
<dbReference type="EMBL" id="PKOZ01000011">
    <property type="protein sequence ID" value="PQD94368.1"/>
    <property type="molecule type" value="Genomic_DNA"/>
</dbReference>
<sequence>MNKKSPNPQILLFAAITATIMTISDSMMEWEKKIHAGIFAFLTAIVAAKIAQLIIKDEPSED</sequence>
<keyword evidence="1" id="KW-0812">Transmembrane</keyword>
<protein>
    <submittedName>
        <fullName evidence="2">Uncharacterized protein</fullName>
    </submittedName>
</protein>
<dbReference type="OrthoDB" id="2942025at2"/>
<accession>A0A2S7MXA1</accession>
<evidence type="ECO:0000313" key="3">
    <source>
        <dbReference type="Proteomes" id="UP000239663"/>
    </source>
</evidence>
<evidence type="ECO:0000313" key="2">
    <source>
        <dbReference type="EMBL" id="PQD94368.1"/>
    </source>
</evidence>
<keyword evidence="3" id="KW-1185">Reference proteome</keyword>
<dbReference type="Proteomes" id="UP000239663">
    <property type="component" value="Unassembled WGS sequence"/>
</dbReference>